<dbReference type="RefSeq" id="WP_344412760.1">
    <property type="nucleotide sequence ID" value="NZ_BAAANN010000002.1"/>
</dbReference>
<accession>A0ABP5BD04</accession>
<proteinExistence type="predicted"/>
<evidence type="ECO:0000313" key="1">
    <source>
        <dbReference type="EMBL" id="GAA1940315.1"/>
    </source>
</evidence>
<evidence type="ECO:0000313" key="2">
    <source>
        <dbReference type="Proteomes" id="UP001501116"/>
    </source>
</evidence>
<name>A0ABP5BD04_9PSEU</name>
<protein>
    <submittedName>
        <fullName evidence="1">Uncharacterized protein</fullName>
    </submittedName>
</protein>
<comment type="caution">
    <text evidence="1">The sequence shown here is derived from an EMBL/GenBank/DDBJ whole genome shotgun (WGS) entry which is preliminary data.</text>
</comment>
<organism evidence="1 2">
    <name type="scientific">Amycolatopsis minnesotensis</name>
    <dbReference type="NCBI Taxonomy" id="337894"/>
    <lineage>
        <taxon>Bacteria</taxon>
        <taxon>Bacillati</taxon>
        <taxon>Actinomycetota</taxon>
        <taxon>Actinomycetes</taxon>
        <taxon>Pseudonocardiales</taxon>
        <taxon>Pseudonocardiaceae</taxon>
        <taxon>Amycolatopsis</taxon>
    </lineage>
</organism>
<dbReference type="Proteomes" id="UP001501116">
    <property type="component" value="Unassembled WGS sequence"/>
</dbReference>
<reference evidence="2" key="1">
    <citation type="journal article" date="2019" name="Int. J. Syst. Evol. Microbiol.">
        <title>The Global Catalogue of Microorganisms (GCM) 10K type strain sequencing project: providing services to taxonomists for standard genome sequencing and annotation.</title>
        <authorList>
            <consortium name="The Broad Institute Genomics Platform"/>
            <consortium name="The Broad Institute Genome Sequencing Center for Infectious Disease"/>
            <person name="Wu L."/>
            <person name="Ma J."/>
        </authorList>
    </citation>
    <scope>NUCLEOTIDE SEQUENCE [LARGE SCALE GENOMIC DNA]</scope>
    <source>
        <strain evidence="2">JCM 14545</strain>
    </source>
</reference>
<dbReference type="EMBL" id="BAAANN010000002">
    <property type="protein sequence ID" value="GAA1940315.1"/>
    <property type="molecule type" value="Genomic_DNA"/>
</dbReference>
<keyword evidence="2" id="KW-1185">Reference proteome</keyword>
<gene>
    <name evidence="1" type="ORF">GCM10009754_04340</name>
</gene>
<sequence>MRRGIGVLLAALSIAVTIGGVGALSRSGHWETYCSPDLASCWQELDPWKVPNDAPQRVASEIQGDDNGDGVIDEDESGWNCRTMGNLICGDLS</sequence>